<dbReference type="AlphaFoldDB" id="A0AAW2B0X6"/>
<evidence type="ECO:0000313" key="4">
    <source>
        <dbReference type="EMBL" id="KAK9978821.1"/>
    </source>
</evidence>
<dbReference type="InterPro" id="IPR001304">
    <property type="entry name" value="C-type_lectin-like"/>
</dbReference>
<dbReference type="InterPro" id="IPR050111">
    <property type="entry name" value="C-type_lectin/snaclec_domain"/>
</dbReference>
<feature type="signal peptide" evidence="2">
    <location>
        <begin position="1"/>
        <end position="22"/>
    </location>
</feature>
<dbReference type="InterPro" id="IPR016186">
    <property type="entry name" value="C-type_lectin-like/link_sf"/>
</dbReference>
<gene>
    <name evidence="4" type="ORF">ABG768_020559</name>
</gene>
<evidence type="ECO:0000256" key="2">
    <source>
        <dbReference type="SAM" id="SignalP"/>
    </source>
</evidence>
<protein>
    <recommendedName>
        <fullName evidence="3">C-type lectin domain-containing protein</fullName>
    </recommendedName>
</protein>
<feature type="domain" description="C-type lectin" evidence="3">
    <location>
        <begin position="41"/>
        <end position="153"/>
    </location>
</feature>
<proteinExistence type="predicted"/>
<dbReference type="SUPFAM" id="SSF56436">
    <property type="entry name" value="C-type lectin-like"/>
    <property type="match status" value="1"/>
</dbReference>
<dbReference type="InterPro" id="IPR016187">
    <property type="entry name" value="CTDL_fold"/>
</dbReference>
<evidence type="ECO:0000259" key="3">
    <source>
        <dbReference type="PROSITE" id="PS50041"/>
    </source>
</evidence>
<dbReference type="PROSITE" id="PS00615">
    <property type="entry name" value="C_TYPE_LECTIN_1"/>
    <property type="match status" value="1"/>
</dbReference>
<name>A0AAW2B0X6_CULAL</name>
<accession>A0AAW2B0X6</accession>
<dbReference type="PANTHER" id="PTHR22803">
    <property type="entry name" value="MANNOSE, PHOSPHOLIPASE, LECTIN RECEPTOR RELATED"/>
    <property type="match status" value="1"/>
</dbReference>
<feature type="chain" id="PRO_5043340578" description="C-type lectin domain-containing protein" evidence="2">
    <location>
        <begin position="23"/>
        <end position="163"/>
    </location>
</feature>
<organism evidence="4 5">
    <name type="scientific">Culter alburnus</name>
    <name type="common">Topmouth culter</name>
    <dbReference type="NCBI Taxonomy" id="194366"/>
    <lineage>
        <taxon>Eukaryota</taxon>
        <taxon>Metazoa</taxon>
        <taxon>Chordata</taxon>
        <taxon>Craniata</taxon>
        <taxon>Vertebrata</taxon>
        <taxon>Euteleostomi</taxon>
        <taxon>Actinopterygii</taxon>
        <taxon>Neopterygii</taxon>
        <taxon>Teleostei</taxon>
        <taxon>Ostariophysi</taxon>
        <taxon>Cypriniformes</taxon>
        <taxon>Xenocyprididae</taxon>
        <taxon>Xenocypridinae</taxon>
        <taxon>Culter</taxon>
    </lineage>
</organism>
<dbReference type="PROSITE" id="PS50041">
    <property type="entry name" value="C_TYPE_LECTIN_2"/>
    <property type="match status" value="1"/>
</dbReference>
<sequence>MAVWTVYLSLGLLVALNASVETRPVEKNKHCNICETGWTAYGCRCFKFFNELKSCICVWPMVGTLLLYTAMRSTLFIKNLIRRTTHASTPAWIGGHMAYYLWFWSDGTYMNYRLWSYGQPSDYLKDDHCVEMNSVNGNWNNVKCDEKKPFVCVHTEPASEESV</sequence>
<keyword evidence="2" id="KW-0732">Signal</keyword>
<keyword evidence="5" id="KW-1185">Reference proteome</keyword>
<keyword evidence="1" id="KW-1015">Disulfide bond</keyword>
<dbReference type="InterPro" id="IPR018378">
    <property type="entry name" value="C-type_lectin_CS"/>
</dbReference>
<comment type="caution">
    <text evidence="4">The sequence shown here is derived from an EMBL/GenBank/DDBJ whole genome shotgun (WGS) entry which is preliminary data.</text>
</comment>
<reference evidence="4 5" key="1">
    <citation type="submission" date="2024-05" db="EMBL/GenBank/DDBJ databases">
        <title>A high-quality chromosomal-level genome assembly of Topmouth culter (Culter alburnus).</title>
        <authorList>
            <person name="Zhao H."/>
        </authorList>
    </citation>
    <scope>NUCLEOTIDE SEQUENCE [LARGE SCALE GENOMIC DNA]</scope>
    <source>
        <strain evidence="4">CATC2023</strain>
        <tissue evidence="4">Muscle</tissue>
    </source>
</reference>
<dbReference type="EMBL" id="JAWDJR010000003">
    <property type="protein sequence ID" value="KAK9978821.1"/>
    <property type="molecule type" value="Genomic_DNA"/>
</dbReference>
<dbReference type="SMART" id="SM00034">
    <property type="entry name" value="CLECT"/>
    <property type="match status" value="1"/>
</dbReference>
<dbReference type="Pfam" id="PF00059">
    <property type="entry name" value="Lectin_C"/>
    <property type="match status" value="1"/>
</dbReference>
<evidence type="ECO:0000256" key="1">
    <source>
        <dbReference type="ARBA" id="ARBA00023157"/>
    </source>
</evidence>
<dbReference type="Gene3D" id="3.10.100.10">
    <property type="entry name" value="Mannose-Binding Protein A, subunit A"/>
    <property type="match status" value="1"/>
</dbReference>
<evidence type="ECO:0000313" key="5">
    <source>
        <dbReference type="Proteomes" id="UP001479290"/>
    </source>
</evidence>
<dbReference type="Proteomes" id="UP001479290">
    <property type="component" value="Unassembled WGS sequence"/>
</dbReference>